<feature type="region of interest" description="Disordered" evidence="1">
    <location>
        <begin position="16"/>
        <end position="67"/>
    </location>
</feature>
<dbReference type="GO" id="GO:0032040">
    <property type="term" value="C:small-subunit processome"/>
    <property type="evidence" value="ECO:0007669"/>
    <property type="project" value="InterPro"/>
</dbReference>
<feature type="compositionally biased region" description="Acidic residues" evidence="1">
    <location>
        <begin position="51"/>
        <end position="63"/>
    </location>
</feature>
<organism evidence="3 4">
    <name type="scientific">Geodia barretti</name>
    <name type="common">Barrett's horny sponge</name>
    <dbReference type="NCBI Taxonomy" id="519541"/>
    <lineage>
        <taxon>Eukaryota</taxon>
        <taxon>Metazoa</taxon>
        <taxon>Porifera</taxon>
        <taxon>Demospongiae</taxon>
        <taxon>Heteroscleromorpha</taxon>
        <taxon>Tetractinellida</taxon>
        <taxon>Astrophorina</taxon>
        <taxon>Geodiidae</taxon>
        <taxon>Geodia</taxon>
    </lineage>
</organism>
<dbReference type="GO" id="GO:0006364">
    <property type="term" value="P:rRNA processing"/>
    <property type="evidence" value="ECO:0007669"/>
    <property type="project" value="InterPro"/>
</dbReference>
<dbReference type="PANTHER" id="PTHR22840">
    <property type="entry name" value="WD REPEAT-CONTAINING PROTEIN 36"/>
    <property type="match status" value="1"/>
</dbReference>
<reference evidence="3" key="1">
    <citation type="submission" date="2023-03" db="EMBL/GenBank/DDBJ databases">
        <authorList>
            <person name="Steffen K."/>
            <person name="Cardenas P."/>
        </authorList>
    </citation>
    <scope>NUCLEOTIDE SEQUENCE</scope>
</reference>
<dbReference type="EMBL" id="CASHTH010002329">
    <property type="protein sequence ID" value="CAI8028363.1"/>
    <property type="molecule type" value="Genomic_DNA"/>
</dbReference>
<name>A0AA35SE73_GEOBA</name>
<feature type="domain" description="WDR36/Utp21 C-terminal" evidence="2">
    <location>
        <begin position="71"/>
        <end position="281"/>
    </location>
</feature>
<dbReference type="InterPro" id="IPR007319">
    <property type="entry name" value="WDR36/Utp21_C"/>
</dbReference>
<accession>A0AA35SE73</accession>
<dbReference type="AlphaFoldDB" id="A0AA35SE73"/>
<gene>
    <name evidence="3" type="ORF">GBAR_LOCUS16186</name>
</gene>
<evidence type="ECO:0000256" key="1">
    <source>
        <dbReference type="SAM" id="MobiDB-lite"/>
    </source>
</evidence>
<protein>
    <submittedName>
        <fullName evidence="3">WD repeat-containing protein 36</fullName>
    </submittedName>
</protein>
<dbReference type="PANTHER" id="PTHR22840:SF12">
    <property type="entry name" value="WD REPEAT-CONTAINING PROTEIN 36"/>
    <property type="match status" value="1"/>
</dbReference>
<proteinExistence type="predicted"/>
<dbReference type="Proteomes" id="UP001174909">
    <property type="component" value="Unassembled WGS sequence"/>
</dbReference>
<dbReference type="GO" id="GO:0034388">
    <property type="term" value="C:Pwp2p-containing subcomplex of 90S preribosome"/>
    <property type="evidence" value="ECO:0007669"/>
    <property type="project" value="TreeGrafter"/>
</dbReference>
<evidence type="ECO:0000313" key="3">
    <source>
        <dbReference type="EMBL" id="CAI8028363.1"/>
    </source>
</evidence>
<evidence type="ECO:0000259" key="2">
    <source>
        <dbReference type="Pfam" id="PF04192"/>
    </source>
</evidence>
<keyword evidence="4" id="KW-1185">Reference proteome</keyword>
<evidence type="ECO:0000313" key="4">
    <source>
        <dbReference type="Proteomes" id="UP001174909"/>
    </source>
</evidence>
<sequence length="286" mass="32002">MTWGSTCGLTNLCTRRFPSDPSRGILDPSPSSCQTPGVTGKRERRRRRGDECEDMEEEEEGEEGERLVTPLGEDLVTLSTLPKSRWSNLQNLDIIKKRNRPLEPPKQPKATPFFLPTLAGLVPEFVTRGDEGDIPNVEAAASKILDLGKLEPLSPFQRTLEDTCVTRDYAAVIDQIRGMSPSTIDKEFRSLSPEAGGHTHTHSERQLLCLLRALLHQLRSRREFELTQAYLGLALKLHSRAISQSQQLTAVAKELLETQASSWQQLQEDLNMAGCLLAYFKSATVY</sequence>
<dbReference type="Pfam" id="PF04192">
    <property type="entry name" value="Utp21"/>
    <property type="match status" value="1"/>
</dbReference>
<comment type="caution">
    <text evidence="3">The sequence shown here is derived from an EMBL/GenBank/DDBJ whole genome shotgun (WGS) entry which is preliminary data.</text>
</comment>